<reference evidence="2" key="2">
    <citation type="submission" date="2020-09" db="EMBL/GenBank/DDBJ databases">
        <authorList>
            <person name="Sun Q."/>
            <person name="Zhou Y."/>
        </authorList>
    </citation>
    <scope>NUCLEOTIDE SEQUENCE</scope>
    <source>
        <strain evidence="2">CGMCC 1.12426</strain>
    </source>
</reference>
<comment type="caution">
    <text evidence="2">The sequence shown here is derived from an EMBL/GenBank/DDBJ whole genome shotgun (WGS) entry which is preliminary data.</text>
</comment>
<dbReference type="Proteomes" id="UP000605148">
    <property type="component" value="Unassembled WGS sequence"/>
</dbReference>
<evidence type="ECO:0000313" key="2">
    <source>
        <dbReference type="EMBL" id="GGB54151.1"/>
    </source>
</evidence>
<dbReference type="AlphaFoldDB" id="A0A916X175"/>
<feature type="chain" id="PRO_5036976813" evidence="1">
    <location>
        <begin position="26"/>
        <end position="207"/>
    </location>
</feature>
<dbReference type="RefSeq" id="WP_150497044.1">
    <property type="nucleotide sequence ID" value="NZ_BMFA01000008.1"/>
</dbReference>
<dbReference type="PROSITE" id="PS51257">
    <property type="entry name" value="PROKAR_LIPOPROTEIN"/>
    <property type="match status" value="1"/>
</dbReference>
<organism evidence="2 3">
    <name type="scientific">Roseibium aquae</name>
    <dbReference type="NCBI Taxonomy" id="1323746"/>
    <lineage>
        <taxon>Bacteria</taxon>
        <taxon>Pseudomonadati</taxon>
        <taxon>Pseudomonadota</taxon>
        <taxon>Alphaproteobacteria</taxon>
        <taxon>Hyphomicrobiales</taxon>
        <taxon>Stappiaceae</taxon>
        <taxon>Roseibium</taxon>
    </lineage>
</organism>
<keyword evidence="1" id="KW-0732">Signal</keyword>
<keyword evidence="3" id="KW-1185">Reference proteome</keyword>
<accession>A0A916X175</accession>
<evidence type="ECO:0000313" key="3">
    <source>
        <dbReference type="Proteomes" id="UP000605148"/>
    </source>
</evidence>
<sequence length="207" mass="22731">MVWLHIRRALISMGLVVLVSGCVSQSDGDAGAWFAYSEGLGPTQDRLFICHGFGCIYRSPVRYSGRDTGHLRALLARGRASPAAEREAIARAVAWNERRVAPEVGSADDRGGLDLHNAHVRGQMDCIDEATNTTSLLLMAQTRGYLRHHTVGRPVSRGFLLDGKYPHATASIREKQSGKRYAVDSWPRGNGKAPDIVALKAWMSKDY</sequence>
<evidence type="ECO:0000256" key="1">
    <source>
        <dbReference type="SAM" id="SignalP"/>
    </source>
</evidence>
<dbReference type="EMBL" id="BMFA01000008">
    <property type="protein sequence ID" value="GGB54151.1"/>
    <property type="molecule type" value="Genomic_DNA"/>
</dbReference>
<protein>
    <submittedName>
        <fullName evidence="2">Uncharacterized protein</fullName>
    </submittedName>
</protein>
<proteinExistence type="predicted"/>
<feature type="signal peptide" evidence="1">
    <location>
        <begin position="1"/>
        <end position="25"/>
    </location>
</feature>
<gene>
    <name evidence="2" type="ORF">GCM10011316_27730</name>
</gene>
<reference evidence="2" key="1">
    <citation type="journal article" date="2014" name="Int. J. Syst. Evol. Microbiol.">
        <title>Complete genome sequence of Corynebacterium casei LMG S-19264T (=DSM 44701T), isolated from a smear-ripened cheese.</title>
        <authorList>
            <consortium name="US DOE Joint Genome Institute (JGI-PGF)"/>
            <person name="Walter F."/>
            <person name="Albersmeier A."/>
            <person name="Kalinowski J."/>
            <person name="Ruckert C."/>
        </authorList>
    </citation>
    <scope>NUCLEOTIDE SEQUENCE</scope>
    <source>
        <strain evidence="2">CGMCC 1.12426</strain>
    </source>
</reference>
<dbReference type="OrthoDB" id="5471992at2"/>
<name>A0A916X175_9HYPH</name>